<evidence type="ECO:0000256" key="1">
    <source>
        <dbReference type="ARBA" id="ARBA00022729"/>
    </source>
</evidence>
<dbReference type="Pfam" id="PF02221">
    <property type="entry name" value="E1_DerP2_DerF2"/>
    <property type="match status" value="1"/>
</dbReference>
<protein>
    <recommendedName>
        <fullName evidence="3">MD-2-related lipid-recognition domain-containing protein</fullName>
    </recommendedName>
</protein>
<dbReference type="AlphaFoldDB" id="A0A8T0FP06"/>
<dbReference type="OrthoDB" id="6409159at2759"/>
<comment type="caution">
    <text evidence="4">The sequence shown here is derived from an EMBL/GenBank/DDBJ whole genome shotgun (WGS) entry which is preliminary data.</text>
</comment>
<evidence type="ECO:0000256" key="2">
    <source>
        <dbReference type="SAM" id="SignalP"/>
    </source>
</evidence>
<feature type="domain" description="MD-2-related lipid-recognition" evidence="3">
    <location>
        <begin position="22"/>
        <end position="165"/>
    </location>
</feature>
<reference evidence="4" key="2">
    <citation type="submission" date="2020-06" db="EMBL/GenBank/DDBJ databases">
        <authorList>
            <person name="Sheffer M."/>
        </authorList>
    </citation>
    <scope>NUCLEOTIDE SEQUENCE</scope>
</reference>
<dbReference type="InterPro" id="IPR003172">
    <property type="entry name" value="ML_dom"/>
</dbReference>
<accession>A0A8T0FP06</accession>
<dbReference type="Gene3D" id="2.70.220.10">
    <property type="entry name" value="Ganglioside GM2 activator"/>
    <property type="match status" value="1"/>
</dbReference>
<evidence type="ECO:0000259" key="3">
    <source>
        <dbReference type="SMART" id="SM00737"/>
    </source>
</evidence>
<feature type="chain" id="PRO_5035778928" description="MD-2-related lipid-recognition domain-containing protein" evidence="2">
    <location>
        <begin position="20"/>
        <end position="189"/>
    </location>
</feature>
<keyword evidence="5" id="KW-1185">Reference proteome</keyword>
<dbReference type="InterPro" id="IPR036846">
    <property type="entry name" value="GM2-AP_sf"/>
</dbReference>
<dbReference type="SUPFAM" id="SSF63707">
    <property type="entry name" value="Ganglioside M2 (gm2) activator"/>
    <property type="match status" value="1"/>
</dbReference>
<gene>
    <name evidence="4" type="ORF">HNY73_004366</name>
</gene>
<dbReference type="SMART" id="SM00737">
    <property type="entry name" value="ML"/>
    <property type="match status" value="1"/>
</dbReference>
<organism evidence="4 5">
    <name type="scientific">Argiope bruennichi</name>
    <name type="common">Wasp spider</name>
    <name type="synonym">Aranea bruennichi</name>
    <dbReference type="NCBI Taxonomy" id="94029"/>
    <lineage>
        <taxon>Eukaryota</taxon>
        <taxon>Metazoa</taxon>
        <taxon>Ecdysozoa</taxon>
        <taxon>Arthropoda</taxon>
        <taxon>Chelicerata</taxon>
        <taxon>Arachnida</taxon>
        <taxon>Araneae</taxon>
        <taxon>Araneomorphae</taxon>
        <taxon>Entelegynae</taxon>
        <taxon>Araneoidea</taxon>
        <taxon>Araneidae</taxon>
        <taxon>Argiope</taxon>
    </lineage>
</organism>
<proteinExistence type="predicted"/>
<feature type="signal peptide" evidence="2">
    <location>
        <begin position="1"/>
        <end position="19"/>
    </location>
</feature>
<dbReference type="PANTHER" id="PTHR17357:SF0">
    <property type="entry name" value="GANGLIOSIDE GM2 ACTIVATOR"/>
    <property type="match status" value="1"/>
</dbReference>
<dbReference type="EMBL" id="JABXBU010000003">
    <property type="protein sequence ID" value="KAF8792811.1"/>
    <property type="molecule type" value="Genomic_DNA"/>
</dbReference>
<dbReference type="PANTHER" id="PTHR17357">
    <property type="entry name" value="GM2 GANGLIOSIDE ACTIVATOR PROTEIN"/>
    <property type="match status" value="1"/>
</dbReference>
<evidence type="ECO:0000313" key="5">
    <source>
        <dbReference type="Proteomes" id="UP000807504"/>
    </source>
</evidence>
<reference evidence="4" key="1">
    <citation type="journal article" date="2020" name="bioRxiv">
        <title>Chromosome-level reference genome of the European wasp spider Argiope bruennichi: a resource for studies on range expansion and evolutionary adaptation.</title>
        <authorList>
            <person name="Sheffer M.M."/>
            <person name="Hoppe A."/>
            <person name="Krehenwinkel H."/>
            <person name="Uhl G."/>
            <person name="Kuss A.W."/>
            <person name="Jensen L."/>
            <person name="Jensen C."/>
            <person name="Gillespie R.G."/>
            <person name="Hoff K.J."/>
            <person name="Prost S."/>
        </authorList>
    </citation>
    <scope>NUCLEOTIDE SEQUENCE</scope>
</reference>
<evidence type="ECO:0000313" key="4">
    <source>
        <dbReference type="EMBL" id="KAF8792811.1"/>
    </source>
</evidence>
<sequence>MKTLFFACFCLIICSYVQAIDYVKCGSGKQILNLKELRINPDPIRLSGKNALISIDAALNEEIPAGAKIHIKAWKVKKIFAWDIYLKAPCLLAIGCDVEHCKFFKYFSGENMCPVKPQSFRGEAIEIEMPELGSFVKWFASGRFWIEVQIIGRNSEQLSCYSIKGEAKALFAPLKPNSMSQKIEKQISE</sequence>
<dbReference type="GO" id="GO:0006689">
    <property type="term" value="P:ganglioside catabolic process"/>
    <property type="evidence" value="ECO:0007669"/>
    <property type="project" value="InterPro"/>
</dbReference>
<dbReference type="InterPro" id="IPR028996">
    <property type="entry name" value="GM2-AP"/>
</dbReference>
<dbReference type="GO" id="GO:0009898">
    <property type="term" value="C:cytoplasmic side of plasma membrane"/>
    <property type="evidence" value="ECO:0007669"/>
    <property type="project" value="TreeGrafter"/>
</dbReference>
<name>A0A8T0FP06_ARGBR</name>
<dbReference type="GO" id="GO:0005319">
    <property type="term" value="F:lipid transporter activity"/>
    <property type="evidence" value="ECO:0007669"/>
    <property type="project" value="TreeGrafter"/>
</dbReference>
<dbReference type="GO" id="GO:0008047">
    <property type="term" value="F:enzyme activator activity"/>
    <property type="evidence" value="ECO:0007669"/>
    <property type="project" value="InterPro"/>
</dbReference>
<dbReference type="Proteomes" id="UP000807504">
    <property type="component" value="Unassembled WGS sequence"/>
</dbReference>
<keyword evidence="1 2" id="KW-0732">Signal</keyword>